<dbReference type="PANTHER" id="PTHR12444">
    <property type="entry name" value="PROTEIN EFR3 HOMOLOG CMP44E"/>
    <property type="match status" value="1"/>
</dbReference>
<evidence type="ECO:0000256" key="2">
    <source>
        <dbReference type="SAM" id="MobiDB-lite"/>
    </source>
</evidence>
<comment type="caution">
    <text evidence="3">The sequence shown here is derived from an EMBL/GenBank/DDBJ whole genome shotgun (WGS) entry which is preliminary data.</text>
</comment>
<evidence type="ECO:0000313" key="4">
    <source>
        <dbReference type="Proteomes" id="UP001150062"/>
    </source>
</evidence>
<comment type="similarity">
    <text evidence="1">Belongs to the EFR3 family.</text>
</comment>
<sequence length="1018" mass="119276">MGICCPKSIKKYKRLIDSVYPKNKDEDLRTRSADKFIQYAINNTHKLVKVGKYIEKKVRRDCDRKRYGRVKVGMKVMNLMIDSCSKNLILFGSNALSLVVLLIDHQEEELQILAVKTYLQFSETLDSDTIFTLRLMHYANYFKNMCCNRNKNVQIRNKTIFYGLKGIRGMLKITLSNLETSNVLTTIIPVLLREMQNGSKNTVNQLNYTKNSKSETETETETETDTDTGTGTGTDTESSTRTKTGTELESEETGSNSEIEKNSKKTKKKIDEELEFNFSSSSDEEFILKKESLKVKEPLLKKKRKKKKRKKKRKKKKNINELRILIAQESFELVSTIYNSKSIIRILNPMFDFFFKKKKSTKPDFVIKSFSIVCSRGEDLKFSLITFLLERLESLIRIEDFVCVVSVIGTTFGELQTTTFQTSITPILVQLLQPLIPHFKNKVNKNQYFQDINKLLHTIVHAIQKFSQRIDNQTVRLDAFSYLFSIIDKFETKYQEEFFQSSLSFAGCYDYIDFDKIDLIFNKLITFSTSNNKKIRLYVQLIICELFKPLNNNLFSFQKNNLQMKKIIPKSSIERSKNHKKQNTDKNNENNDEDDNDKDYMNEDYNFNSIINNSKKKKISFWLSSEGLMYNQSNQINSRRQNIQIKKIIQKKYLRLLTYYNFIMILSPNNEIQNYQTLFKVFKLLLNEYYPRYVVFFIPLLFSLQKTAIELRKKSSLPNFNFFSIQTFIASCFLYISKLYSENELFNYILDQIGDLDDWNKICSKVNLQIGPQILITATNSTLSEMDVKNLKRFNTVFEKKKILEIILKNDENKEKHYVIFSREFKLLENNDEKTTGLNKQRLFPQNKKKSYIHSNKKNVNSKKKHQFKKQTSFPLISPKFKINFLEDSEFDTEQDSEIDWKKISESESETSEIFSDNLSFKDSSLGANQLIDELIDNSNDNRLINEKKNTKDLFSSKNSKKTFQQIKEYVQAEEDESNNTLKSIFENTLPIKPNISTNLNKIDQNQILGNFNEGSFI</sequence>
<keyword evidence="4" id="KW-1185">Reference proteome</keyword>
<feature type="compositionally biased region" description="Acidic residues" evidence="2">
    <location>
        <begin position="217"/>
        <end position="226"/>
    </location>
</feature>
<feature type="region of interest" description="Disordered" evidence="2">
    <location>
        <begin position="573"/>
        <end position="598"/>
    </location>
</feature>
<feature type="region of interest" description="Disordered" evidence="2">
    <location>
        <begin position="203"/>
        <end position="266"/>
    </location>
</feature>
<protein>
    <submittedName>
        <fullName evidence="3">Protein efr3</fullName>
    </submittedName>
</protein>
<feature type="compositionally biased region" description="Basic and acidic residues" evidence="2">
    <location>
        <begin position="573"/>
        <end position="589"/>
    </location>
</feature>
<dbReference type="InterPro" id="IPR051851">
    <property type="entry name" value="EFR3_Homologs"/>
</dbReference>
<dbReference type="Pfam" id="PF21052">
    <property type="entry name" value="EFR3_ARM"/>
    <property type="match status" value="1"/>
</dbReference>
<gene>
    <name evidence="3" type="ORF">M0813_15012</name>
</gene>
<reference evidence="3" key="1">
    <citation type="submission" date="2022-08" db="EMBL/GenBank/DDBJ databases">
        <title>Novel sulfate-reducing endosymbionts in the free-living metamonad Anaeramoeba.</title>
        <authorList>
            <person name="Jerlstrom-Hultqvist J."/>
            <person name="Cepicka I."/>
            <person name="Gallot-Lavallee L."/>
            <person name="Salas-Leiva D."/>
            <person name="Curtis B.A."/>
            <person name="Zahonova K."/>
            <person name="Pipaliya S."/>
            <person name="Dacks J."/>
            <person name="Roger A.J."/>
        </authorList>
    </citation>
    <scope>NUCLEOTIDE SEQUENCE</scope>
    <source>
        <strain evidence="3">Schooner1</strain>
    </source>
</reference>
<feature type="compositionally biased region" description="Low complexity" evidence="2">
    <location>
        <begin position="247"/>
        <end position="257"/>
    </location>
</feature>
<dbReference type="PANTHER" id="PTHR12444:SF8">
    <property type="entry name" value="PROTEIN EFR3 HOMOLOG CMP44E"/>
    <property type="match status" value="1"/>
</dbReference>
<proteinExistence type="inferred from homology"/>
<organism evidence="3 4">
    <name type="scientific">Anaeramoeba flamelloides</name>
    <dbReference type="NCBI Taxonomy" id="1746091"/>
    <lineage>
        <taxon>Eukaryota</taxon>
        <taxon>Metamonada</taxon>
        <taxon>Anaeramoebidae</taxon>
        <taxon>Anaeramoeba</taxon>
    </lineage>
</organism>
<dbReference type="Proteomes" id="UP001150062">
    <property type="component" value="Unassembled WGS sequence"/>
</dbReference>
<dbReference type="InterPro" id="IPR049152">
    <property type="entry name" value="EFR3-like_ARM"/>
</dbReference>
<dbReference type="SUPFAM" id="SSF48371">
    <property type="entry name" value="ARM repeat"/>
    <property type="match status" value="1"/>
</dbReference>
<feature type="compositionally biased region" description="Low complexity" evidence="2">
    <location>
        <begin position="227"/>
        <end position="237"/>
    </location>
</feature>
<evidence type="ECO:0000256" key="1">
    <source>
        <dbReference type="ARBA" id="ARBA00010216"/>
    </source>
</evidence>
<evidence type="ECO:0000313" key="3">
    <source>
        <dbReference type="EMBL" id="KAJ6251472.1"/>
    </source>
</evidence>
<dbReference type="InterPro" id="IPR016024">
    <property type="entry name" value="ARM-type_fold"/>
</dbReference>
<dbReference type="EMBL" id="JAOAOG010000059">
    <property type="protein sequence ID" value="KAJ6251472.1"/>
    <property type="molecule type" value="Genomic_DNA"/>
</dbReference>
<accession>A0ABQ8Z405</accession>
<name>A0ABQ8Z405_9EUKA</name>